<reference evidence="5" key="1">
    <citation type="journal article" date="2017" name="Nat. Microbiol.">
        <title>Global analysis of biosynthetic gene clusters reveals vast potential of secondary metabolite production in Penicillium species.</title>
        <authorList>
            <person name="Nielsen J.C."/>
            <person name="Grijseels S."/>
            <person name="Prigent S."/>
            <person name="Ji B."/>
            <person name="Dainat J."/>
            <person name="Nielsen K.F."/>
            <person name="Frisvad J.C."/>
            <person name="Workman M."/>
            <person name="Nielsen J."/>
        </authorList>
    </citation>
    <scope>NUCLEOTIDE SEQUENCE [LARGE SCALE GENOMIC DNA]</scope>
    <source>
        <strain evidence="5">IBT 4502</strain>
    </source>
</reference>
<feature type="compositionally biased region" description="Low complexity" evidence="2">
    <location>
        <begin position="1175"/>
        <end position="1184"/>
    </location>
</feature>
<dbReference type="Pfam" id="PF22939">
    <property type="entry name" value="WHD_GPIID"/>
    <property type="match status" value="1"/>
</dbReference>
<evidence type="ECO:0000259" key="3">
    <source>
        <dbReference type="SMART" id="SM00355"/>
    </source>
</evidence>
<dbReference type="AlphaFoldDB" id="A0A1V6NL59"/>
<dbReference type="InterPro" id="IPR056125">
    <property type="entry name" value="DUF7708"/>
</dbReference>
<dbReference type="SMART" id="SM00355">
    <property type="entry name" value="ZnF_C2H2"/>
    <property type="match status" value="2"/>
</dbReference>
<dbReference type="PANTHER" id="PTHR10039:SF14">
    <property type="entry name" value="NACHT DOMAIN-CONTAINING PROTEIN"/>
    <property type="match status" value="1"/>
</dbReference>
<dbReference type="Pfam" id="PF24883">
    <property type="entry name" value="NPHP3_N"/>
    <property type="match status" value="1"/>
</dbReference>
<feature type="compositionally biased region" description="Polar residues" evidence="2">
    <location>
        <begin position="1037"/>
        <end position="1046"/>
    </location>
</feature>
<comment type="caution">
    <text evidence="4">The sequence shown here is derived from an EMBL/GenBank/DDBJ whole genome shotgun (WGS) entry which is preliminary data.</text>
</comment>
<dbReference type="InterPro" id="IPR056884">
    <property type="entry name" value="NPHP3-like_N"/>
</dbReference>
<keyword evidence="1" id="KW-0677">Repeat</keyword>
<dbReference type="SUPFAM" id="SSF52540">
    <property type="entry name" value="P-loop containing nucleoside triphosphate hydrolases"/>
    <property type="match status" value="1"/>
</dbReference>
<dbReference type="STRING" id="60169.A0A1V6NL59"/>
<dbReference type="Gene3D" id="3.40.50.300">
    <property type="entry name" value="P-loop containing nucleotide triphosphate hydrolases"/>
    <property type="match status" value="1"/>
</dbReference>
<name>A0A1V6NL59_PENPO</name>
<feature type="domain" description="C2H2-type" evidence="3">
    <location>
        <begin position="822"/>
        <end position="850"/>
    </location>
</feature>
<sequence>MATSQSSAFQHVLATFKAKVDPKMTSEFEMTTLVDLRRSLASIQRKHASERRVRNMGRLSRFLDAMEQYGKVIEVFLNATDILAFVWGPMKFLLQVANTFNEAFNKLLETYQLIGESLPLLDKCQGILENTPYVRQALESIFSDILEFHGYALGYFKKPMWQRIFQATWATYKTRFQPIVDNLYRHKDLLEGRVTFTQLETIICNGEKALQEFQRQQKDEATAKYRAAQAWLGNPDIQTDHESIARVRNDSPEAGSWLLCHPLFQPWQDGTSDKLLLWLNGIPGAGKSVLASLIIDKCQEKASNVTIWFYCRHGDKGRSTFIALVRALISQLLQYDMDLVPYIHEKMSFRSEQILSSEPLAKELLETLLKNCRGLHIILDGLDECARGEEKKIIEWFRSVVEASTQSAAASCPVRCVFISQRDAIATRLLRDLPAITITSAHNHNDITTFVSSWGRRIQTKFSISDDATRIINETVVKKAAGMFLFAKLVMTTLFSQVSRAKLFNEVNVKGIPEGLGAAYSRVLDVVLEKNSRSEALQLLSWLVCARRPLEWREIQAAVAIDIEDESVDFHGRQWMVNSKDLCDSLVETRSDGSLELVHSTAKFYIIENRVINVAQEELKIASLCLGYLALPGFEAVLAEPSVEDLLKIGYYAFVDYAACYWTSHLRAGLTHGVPEQSTGKIIGHIQRFIGSHHRPCDEDFQISAPTRNLLSCLQESDLGLCNGFENFLQAFVATELQVETYSESAASNNALDIPDIIARIRAILEDVACRKSCDDVDYKSFVFFYGEAIYKCSRMSCSCFHRGFISATEREAHVQKHNLPYTCSYPGCLRAALGFSSARELQRHVSQSHEMAQTKGQMFPSKQKRPALQCGICQQSFNKPGLLRTHDCSKDNSTSRSLYRSKNPIPLLEQQDPHNQAQNGLSTQQSLLAMEGQLGLQKQQEQLMIQLQQHFNLIRTDQVHKLTHLSDQQKADHIRLIHSLWNVLNTRDPQSNEHQQAHGQLSWLTQNLKIFQQEQQQAYQQEGQPQQDQPVQRTQSNNPQNPTHLRPQIQTRVSALNFHLPPNLTQDLEQTWISVARLRYGVALQQQEDGRVRMADLRQQYAQRQREGNMTQEEMQEFKNRQLAIEELFREGNEWLNNFKEQQKTFQAQSQPGHRMSQLEGQMISAPSTEQQRAAAATNVAAP</sequence>
<evidence type="ECO:0000313" key="5">
    <source>
        <dbReference type="Proteomes" id="UP000191408"/>
    </source>
</evidence>
<evidence type="ECO:0000313" key="4">
    <source>
        <dbReference type="EMBL" id="OQD65277.1"/>
    </source>
</evidence>
<dbReference type="InterPro" id="IPR027417">
    <property type="entry name" value="P-loop_NTPase"/>
</dbReference>
<dbReference type="InterPro" id="IPR013087">
    <property type="entry name" value="Znf_C2H2_type"/>
</dbReference>
<organism evidence="4 5">
    <name type="scientific">Penicillium polonicum</name>
    <dbReference type="NCBI Taxonomy" id="60169"/>
    <lineage>
        <taxon>Eukaryota</taxon>
        <taxon>Fungi</taxon>
        <taxon>Dikarya</taxon>
        <taxon>Ascomycota</taxon>
        <taxon>Pezizomycotina</taxon>
        <taxon>Eurotiomycetes</taxon>
        <taxon>Eurotiomycetidae</taxon>
        <taxon>Eurotiales</taxon>
        <taxon>Aspergillaceae</taxon>
        <taxon>Penicillium</taxon>
    </lineage>
</organism>
<accession>A0A1V6NL59</accession>
<gene>
    <name evidence="4" type="ORF">PENPOL_c006G00703</name>
</gene>
<feature type="region of interest" description="Disordered" evidence="2">
    <location>
        <begin position="1150"/>
        <end position="1184"/>
    </location>
</feature>
<protein>
    <recommendedName>
        <fullName evidence="3">C2H2-type domain-containing protein</fullName>
    </recommendedName>
</protein>
<feature type="region of interest" description="Disordered" evidence="2">
    <location>
        <begin position="1015"/>
        <end position="1046"/>
    </location>
</feature>
<dbReference type="EMBL" id="MDYM01000006">
    <property type="protein sequence ID" value="OQD65277.1"/>
    <property type="molecule type" value="Genomic_DNA"/>
</dbReference>
<dbReference type="OrthoDB" id="4368426at2759"/>
<dbReference type="InterPro" id="IPR054471">
    <property type="entry name" value="GPIID_WHD"/>
</dbReference>
<proteinExistence type="predicted"/>
<dbReference type="PANTHER" id="PTHR10039">
    <property type="entry name" value="AMELOGENIN"/>
    <property type="match status" value="1"/>
</dbReference>
<keyword evidence="5" id="KW-1185">Reference proteome</keyword>
<dbReference type="Pfam" id="PF24809">
    <property type="entry name" value="DUF7708"/>
    <property type="match status" value="1"/>
</dbReference>
<dbReference type="Proteomes" id="UP000191408">
    <property type="component" value="Unassembled WGS sequence"/>
</dbReference>
<evidence type="ECO:0000256" key="2">
    <source>
        <dbReference type="SAM" id="MobiDB-lite"/>
    </source>
</evidence>
<evidence type="ECO:0000256" key="1">
    <source>
        <dbReference type="ARBA" id="ARBA00022737"/>
    </source>
</evidence>
<feature type="domain" description="C2H2-type" evidence="3">
    <location>
        <begin position="791"/>
        <end position="818"/>
    </location>
</feature>
<feature type="compositionally biased region" description="Low complexity" evidence="2">
    <location>
        <begin position="1015"/>
        <end position="1036"/>
    </location>
</feature>